<proteinExistence type="predicted"/>
<protein>
    <submittedName>
        <fullName evidence="1">Uncharacterized protein</fullName>
    </submittedName>
</protein>
<evidence type="ECO:0000313" key="1">
    <source>
        <dbReference type="EMBL" id="KAK8571848.1"/>
    </source>
</evidence>
<name>A0ABR2F4B5_9ROSI</name>
<organism evidence="1 2">
    <name type="scientific">Hibiscus sabdariffa</name>
    <name type="common">roselle</name>
    <dbReference type="NCBI Taxonomy" id="183260"/>
    <lineage>
        <taxon>Eukaryota</taxon>
        <taxon>Viridiplantae</taxon>
        <taxon>Streptophyta</taxon>
        <taxon>Embryophyta</taxon>
        <taxon>Tracheophyta</taxon>
        <taxon>Spermatophyta</taxon>
        <taxon>Magnoliopsida</taxon>
        <taxon>eudicotyledons</taxon>
        <taxon>Gunneridae</taxon>
        <taxon>Pentapetalae</taxon>
        <taxon>rosids</taxon>
        <taxon>malvids</taxon>
        <taxon>Malvales</taxon>
        <taxon>Malvaceae</taxon>
        <taxon>Malvoideae</taxon>
        <taxon>Hibiscus</taxon>
    </lineage>
</organism>
<keyword evidence="2" id="KW-1185">Reference proteome</keyword>
<gene>
    <name evidence="1" type="ORF">V6N12_027918</name>
</gene>
<dbReference type="EMBL" id="JBBPBM010000008">
    <property type="protein sequence ID" value="KAK8571848.1"/>
    <property type="molecule type" value="Genomic_DNA"/>
</dbReference>
<dbReference type="Proteomes" id="UP001472677">
    <property type="component" value="Unassembled WGS sequence"/>
</dbReference>
<reference evidence="1 2" key="1">
    <citation type="journal article" date="2024" name="G3 (Bethesda)">
        <title>Genome assembly of Hibiscus sabdariffa L. provides insights into metabolisms of medicinal natural products.</title>
        <authorList>
            <person name="Kim T."/>
        </authorList>
    </citation>
    <scope>NUCLEOTIDE SEQUENCE [LARGE SCALE GENOMIC DNA]</scope>
    <source>
        <strain evidence="1">TK-2024</strain>
        <tissue evidence="1">Old leaves</tissue>
    </source>
</reference>
<accession>A0ABR2F4B5</accession>
<evidence type="ECO:0000313" key="2">
    <source>
        <dbReference type="Proteomes" id="UP001472677"/>
    </source>
</evidence>
<comment type="caution">
    <text evidence="1">The sequence shown here is derived from an EMBL/GenBank/DDBJ whole genome shotgun (WGS) entry which is preliminary data.</text>
</comment>
<sequence length="142" mass="14536">MKTLAPDVGGLGGGVSFDLFAGEADGGGVGGDGAEVAEGTVTLQCLESASACVWFIFGDPGGPPPLTTVQRQLGLELTTLVNFVQQVSVGVDEFPLTKSRHGVIVIRTTLQFESATVRANSAVTVTIAITRPGSKVTFLDAV</sequence>